<organism evidence="3 4">
    <name type="scientific">Deinococcus multiflagellatus</name>
    <dbReference type="NCBI Taxonomy" id="1656887"/>
    <lineage>
        <taxon>Bacteria</taxon>
        <taxon>Thermotogati</taxon>
        <taxon>Deinococcota</taxon>
        <taxon>Deinococci</taxon>
        <taxon>Deinococcales</taxon>
        <taxon>Deinococcaceae</taxon>
        <taxon>Deinococcus</taxon>
    </lineage>
</organism>
<gene>
    <name evidence="3" type="ORF">ACFP90_18970</name>
</gene>
<feature type="region of interest" description="Disordered" evidence="1">
    <location>
        <begin position="110"/>
        <end position="130"/>
    </location>
</feature>
<dbReference type="EMBL" id="JBHSWB010000001">
    <property type="protein sequence ID" value="MFC6662171.1"/>
    <property type="molecule type" value="Genomic_DNA"/>
</dbReference>
<sequence>MTRLQGPQVSLSRFLPRWSELDTSLPTWRARAVRYVLIYFALVLVLVGARALTSHVRPALRAAQTREAALTTQNANLTVQLQTLENQRRLLDWATEHGMRRLTDVPKDRATFAPLPAAPPPAPVPRVRWR</sequence>
<keyword evidence="2" id="KW-0812">Transmembrane</keyword>
<reference evidence="4" key="1">
    <citation type="journal article" date="2019" name="Int. J. Syst. Evol. Microbiol.">
        <title>The Global Catalogue of Microorganisms (GCM) 10K type strain sequencing project: providing services to taxonomists for standard genome sequencing and annotation.</title>
        <authorList>
            <consortium name="The Broad Institute Genomics Platform"/>
            <consortium name="The Broad Institute Genome Sequencing Center for Infectious Disease"/>
            <person name="Wu L."/>
            <person name="Ma J."/>
        </authorList>
    </citation>
    <scope>NUCLEOTIDE SEQUENCE [LARGE SCALE GENOMIC DNA]</scope>
    <source>
        <strain evidence="4">CCUG 63830</strain>
    </source>
</reference>
<name>A0ABW1ZN51_9DEIO</name>
<evidence type="ECO:0000256" key="2">
    <source>
        <dbReference type="SAM" id="Phobius"/>
    </source>
</evidence>
<accession>A0ABW1ZN51</accession>
<keyword evidence="2" id="KW-1133">Transmembrane helix</keyword>
<evidence type="ECO:0000256" key="1">
    <source>
        <dbReference type="SAM" id="MobiDB-lite"/>
    </source>
</evidence>
<comment type="caution">
    <text evidence="3">The sequence shown here is derived from an EMBL/GenBank/DDBJ whole genome shotgun (WGS) entry which is preliminary data.</text>
</comment>
<evidence type="ECO:0000313" key="3">
    <source>
        <dbReference type="EMBL" id="MFC6662171.1"/>
    </source>
</evidence>
<evidence type="ECO:0000313" key="4">
    <source>
        <dbReference type="Proteomes" id="UP001596317"/>
    </source>
</evidence>
<dbReference type="Proteomes" id="UP001596317">
    <property type="component" value="Unassembled WGS sequence"/>
</dbReference>
<protein>
    <recommendedName>
        <fullName evidence="5">Cell division protein FtsL</fullName>
    </recommendedName>
</protein>
<proteinExistence type="predicted"/>
<dbReference type="RefSeq" id="WP_380057904.1">
    <property type="nucleotide sequence ID" value="NZ_JBHSWB010000001.1"/>
</dbReference>
<evidence type="ECO:0008006" key="5">
    <source>
        <dbReference type="Google" id="ProtNLM"/>
    </source>
</evidence>
<keyword evidence="4" id="KW-1185">Reference proteome</keyword>
<keyword evidence="2" id="KW-0472">Membrane</keyword>
<feature type="transmembrane region" description="Helical" evidence="2">
    <location>
        <begin position="32"/>
        <end position="52"/>
    </location>
</feature>